<keyword evidence="1" id="KW-0175">Coiled coil</keyword>
<feature type="compositionally biased region" description="Pro residues" evidence="2">
    <location>
        <begin position="190"/>
        <end position="207"/>
    </location>
</feature>
<organism evidence="3 4">
    <name type="scientific">Trypanosoma cruzi marinkellei</name>
    <dbReference type="NCBI Taxonomy" id="85056"/>
    <lineage>
        <taxon>Eukaryota</taxon>
        <taxon>Discoba</taxon>
        <taxon>Euglenozoa</taxon>
        <taxon>Kinetoplastea</taxon>
        <taxon>Metakinetoplastina</taxon>
        <taxon>Trypanosomatida</taxon>
        <taxon>Trypanosomatidae</taxon>
        <taxon>Trypanosoma</taxon>
        <taxon>Schizotrypanum</taxon>
    </lineage>
</organism>
<proteinExistence type="predicted"/>
<protein>
    <submittedName>
        <fullName evidence="3">Uncharacterized protein</fullName>
    </submittedName>
</protein>
<gene>
    <name evidence="3" type="ORF">MOQ_000142</name>
</gene>
<feature type="compositionally biased region" description="Low complexity" evidence="2">
    <location>
        <begin position="174"/>
        <end position="189"/>
    </location>
</feature>
<feature type="region of interest" description="Disordered" evidence="2">
    <location>
        <begin position="481"/>
        <end position="510"/>
    </location>
</feature>
<reference evidence="3 4" key="1">
    <citation type="journal article" date="2012" name="BMC Genomics">
        <title>Comparative genomic analysis of human infective Trypanosoma cruzi lineages with the bat-restricted subspecies T. cruzi marinkellei.</title>
        <authorList>
            <person name="Franzen O."/>
            <person name="Talavera-Lopez C."/>
            <person name="Ochaya S."/>
            <person name="Butler C.E."/>
            <person name="Messenger L.A."/>
            <person name="Lewis M.D."/>
            <person name="Llewellyn M.S."/>
            <person name="Marinkelle C.J."/>
            <person name="Tyler K.M."/>
            <person name="Miles M.A."/>
            <person name="Andersson B."/>
        </authorList>
    </citation>
    <scope>NUCLEOTIDE SEQUENCE [LARGE SCALE GENOMIC DNA]</scope>
    <source>
        <strain evidence="3 4">B7</strain>
    </source>
</reference>
<dbReference type="Proteomes" id="UP000007350">
    <property type="component" value="Unassembled WGS sequence"/>
</dbReference>
<dbReference type="OrthoDB" id="249926at2759"/>
<name>K2NX57_TRYCR</name>
<feature type="region of interest" description="Disordered" evidence="2">
    <location>
        <begin position="170"/>
        <end position="222"/>
    </location>
</feature>
<dbReference type="EMBL" id="AHKC01000667">
    <property type="protein sequence ID" value="EKF39626.1"/>
    <property type="molecule type" value="Genomic_DNA"/>
</dbReference>
<sequence>MVLPTPNTSVGASGAAMTSAETAQPSTPVPAATSIVQPVPSAGTPEPTPADVMNALREKLLLEKADAYVRNLEQQRQEERLAYEEEEQRRSKKYGQILELLVRLRQDDQEMLEAMYENIVQPMEASYSSPASAVQSPPTSFQAMMENTTLPEPNLSPFPAEVMNAYKMDTGKKAQSTPQPKPTAPAQAELPPPLPPPPLVYTVPPSPRVSTATAPPVPQLRHEPLEVPPLASKGVPWGSAEGTMKAWVDNHFGSSLDPQHRALLQHVLLSREAEIRRVATAESQCKKLEAQIIGAKSSVPPLAVEETARANFGQWQQERDRELTQVLSLIHAKEEELMAVRKAQEEQKAKLNELTRYMQTHSVQSEGLGAQEEKEELRRWKMRCDAIEQQHRFSVQRLEELQAYIEQLRNGAQQAVMNVVASSAAGRPLPSDTRGAQLSSVNASRPTCCLETASQHSTVPLAKPSFGPRYFSPPQMTDGAFAAAAPQRESPAAGVSNAPQPCLDPVSPPTASLDRAAALKQLREEMDVECARFANETQLWHEYLKHQEEKRLRLHGR</sequence>
<evidence type="ECO:0000256" key="2">
    <source>
        <dbReference type="SAM" id="MobiDB-lite"/>
    </source>
</evidence>
<evidence type="ECO:0000313" key="3">
    <source>
        <dbReference type="EMBL" id="EKF39626.1"/>
    </source>
</evidence>
<feature type="coiled-coil region" evidence="1">
    <location>
        <begin position="330"/>
        <end position="418"/>
    </location>
</feature>
<evidence type="ECO:0000313" key="4">
    <source>
        <dbReference type="Proteomes" id="UP000007350"/>
    </source>
</evidence>
<feature type="compositionally biased region" description="Low complexity" evidence="2">
    <location>
        <begin position="481"/>
        <end position="493"/>
    </location>
</feature>
<feature type="coiled-coil region" evidence="1">
    <location>
        <begin position="271"/>
        <end position="298"/>
    </location>
</feature>
<accession>K2NX57</accession>
<keyword evidence="4" id="KW-1185">Reference proteome</keyword>
<feature type="coiled-coil region" evidence="1">
    <location>
        <begin position="58"/>
        <end position="89"/>
    </location>
</feature>
<dbReference type="AlphaFoldDB" id="K2NX57"/>
<comment type="caution">
    <text evidence="3">The sequence shown here is derived from an EMBL/GenBank/DDBJ whole genome shotgun (WGS) entry which is preliminary data.</text>
</comment>
<feature type="compositionally biased region" description="Polar residues" evidence="2">
    <location>
        <begin position="1"/>
        <end position="11"/>
    </location>
</feature>
<evidence type="ECO:0000256" key="1">
    <source>
        <dbReference type="SAM" id="Coils"/>
    </source>
</evidence>
<feature type="region of interest" description="Disordered" evidence="2">
    <location>
        <begin position="1"/>
        <end position="50"/>
    </location>
</feature>